<dbReference type="Proteomes" id="UP001501126">
    <property type="component" value="Unassembled WGS sequence"/>
</dbReference>
<organism evidence="1 2">
    <name type="scientific">Wandonia haliotis</name>
    <dbReference type="NCBI Taxonomy" id="574963"/>
    <lineage>
        <taxon>Bacteria</taxon>
        <taxon>Pseudomonadati</taxon>
        <taxon>Bacteroidota</taxon>
        <taxon>Flavobacteriia</taxon>
        <taxon>Flavobacteriales</taxon>
        <taxon>Crocinitomicaceae</taxon>
        <taxon>Wandonia</taxon>
    </lineage>
</organism>
<proteinExistence type="predicted"/>
<protein>
    <recommendedName>
        <fullName evidence="3">DUF4488 domain-containing protein</fullName>
    </recommendedName>
</protein>
<accession>A0ABP3Y4G8</accession>
<keyword evidence="2" id="KW-1185">Reference proteome</keyword>
<name>A0ABP3Y4G8_9FLAO</name>
<reference evidence="2" key="1">
    <citation type="journal article" date="2019" name="Int. J. Syst. Evol. Microbiol.">
        <title>The Global Catalogue of Microorganisms (GCM) 10K type strain sequencing project: providing services to taxonomists for standard genome sequencing and annotation.</title>
        <authorList>
            <consortium name="The Broad Institute Genomics Platform"/>
            <consortium name="The Broad Institute Genome Sequencing Center for Infectious Disease"/>
            <person name="Wu L."/>
            <person name="Ma J."/>
        </authorList>
    </citation>
    <scope>NUCLEOTIDE SEQUENCE [LARGE SCALE GENOMIC DNA]</scope>
    <source>
        <strain evidence="2">JCM 16083</strain>
    </source>
</reference>
<evidence type="ECO:0008006" key="3">
    <source>
        <dbReference type="Google" id="ProtNLM"/>
    </source>
</evidence>
<dbReference type="EMBL" id="BAAAFH010000022">
    <property type="protein sequence ID" value="GAA0876448.1"/>
    <property type="molecule type" value="Genomic_DNA"/>
</dbReference>
<comment type="caution">
    <text evidence="1">The sequence shown here is derived from an EMBL/GenBank/DDBJ whole genome shotgun (WGS) entry which is preliminary data.</text>
</comment>
<evidence type="ECO:0000313" key="2">
    <source>
        <dbReference type="Proteomes" id="UP001501126"/>
    </source>
</evidence>
<gene>
    <name evidence="1" type="ORF">GCM10009118_28580</name>
</gene>
<evidence type="ECO:0000313" key="1">
    <source>
        <dbReference type="EMBL" id="GAA0876448.1"/>
    </source>
</evidence>
<dbReference type="RefSeq" id="WP_343789302.1">
    <property type="nucleotide sequence ID" value="NZ_BAAAFH010000022.1"/>
</dbReference>
<sequence length="155" mass="18162">MLQIRIFSSTLLFLFLYPIAFGQQLPKKANKLVGTWSYVNNKGFEVWEKSKNPNELTGTGYLISDNGDTTKHENLRLTYNGTRLVYYATVYNQNQGKEIAFQSKGKKFFFENPSHDFPRAIRYKFNCLNRKKLDVYLFHPHKNKLPLKISLVKTE</sequence>